<proteinExistence type="predicted"/>
<dbReference type="InterPro" id="IPR050679">
    <property type="entry name" value="Bact_HTH_transcr_reg"/>
</dbReference>
<evidence type="ECO:0000313" key="5">
    <source>
        <dbReference type="EMBL" id="MFH8133029.1"/>
    </source>
</evidence>
<dbReference type="SUPFAM" id="SSF64288">
    <property type="entry name" value="Chorismate lyase-like"/>
    <property type="match status" value="1"/>
</dbReference>
<gene>
    <name evidence="5" type="ORF">ABU178_02375</name>
</gene>
<dbReference type="InterPro" id="IPR011663">
    <property type="entry name" value="UTRA"/>
</dbReference>
<dbReference type="Pfam" id="PF00392">
    <property type="entry name" value="GntR"/>
    <property type="match status" value="1"/>
</dbReference>
<evidence type="ECO:0000256" key="1">
    <source>
        <dbReference type="ARBA" id="ARBA00023015"/>
    </source>
</evidence>
<dbReference type="PANTHER" id="PTHR44846">
    <property type="entry name" value="MANNOSYL-D-GLYCERATE TRANSPORT/METABOLISM SYSTEM REPRESSOR MNGR-RELATED"/>
    <property type="match status" value="1"/>
</dbReference>
<dbReference type="InterPro" id="IPR000524">
    <property type="entry name" value="Tscrpt_reg_HTH_GntR"/>
</dbReference>
<reference evidence="5 6" key="1">
    <citation type="submission" date="2024-08" db="EMBL/GenBank/DDBJ databases">
        <title>Pantoea ronii - a newly identified human opportunistic pathogen.</title>
        <authorList>
            <person name="Keidar-Friedman D."/>
            <person name="Sorek N."/>
            <person name="Leshin-Carmel D."/>
            <person name="Tsur A."/>
            <person name="Amsalem M."/>
            <person name="Tolkach D."/>
            <person name="Brosh-Nissimov T."/>
        </authorList>
    </citation>
    <scope>NUCLEOTIDE SEQUENCE [LARGE SCALE GENOMIC DNA]</scope>
    <source>
        <strain evidence="5 6">AA23256</strain>
    </source>
</reference>
<keyword evidence="1" id="KW-0805">Transcription regulation</keyword>
<keyword evidence="6" id="KW-1185">Reference proteome</keyword>
<evidence type="ECO:0000259" key="4">
    <source>
        <dbReference type="PROSITE" id="PS50949"/>
    </source>
</evidence>
<dbReference type="PRINTS" id="PR00035">
    <property type="entry name" value="HTHGNTR"/>
</dbReference>
<dbReference type="SMART" id="SM00345">
    <property type="entry name" value="HTH_GNTR"/>
    <property type="match status" value="1"/>
</dbReference>
<sequence length="235" mass="26485">MVSAAVKTVDVICEALLARIAADEFTGGRLPSERALSEQFSTTRITLREALGQLEAQGKIYRELRRGWFIAPPRLVYNPLHHSHFHAMAAEQGRVARTEVLAAHEVLVTGRQAKDLLLPPGSRAYCIKRLRSIDGRVVLYVEHYLNPAWFPGLLDEDLTRSLTDLYDQRYGIRYGGARFTIVPGPLPDFAAPALKVATGMPGLLITRINRDQHRRVIDCDCEYWRYDALCVDVEV</sequence>
<organism evidence="5 6">
    <name type="scientific">Pantoea osteomyelitidis</name>
    <dbReference type="NCBI Taxonomy" id="3230026"/>
    <lineage>
        <taxon>Bacteria</taxon>
        <taxon>Pseudomonadati</taxon>
        <taxon>Pseudomonadota</taxon>
        <taxon>Gammaproteobacteria</taxon>
        <taxon>Enterobacterales</taxon>
        <taxon>Erwiniaceae</taxon>
        <taxon>Pantoea</taxon>
    </lineage>
</organism>
<evidence type="ECO:0000256" key="2">
    <source>
        <dbReference type="ARBA" id="ARBA00023125"/>
    </source>
</evidence>
<dbReference type="SMART" id="SM00866">
    <property type="entry name" value="UTRA"/>
    <property type="match status" value="1"/>
</dbReference>
<dbReference type="PROSITE" id="PS50949">
    <property type="entry name" value="HTH_GNTR"/>
    <property type="match status" value="1"/>
</dbReference>
<accession>A0ABW7PSP6</accession>
<evidence type="ECO:0000256" key="3">
    <source>
        <dbReference type="ARBA" id="ARBA00023163"/>
    </source>
</evidence>
<evidence type="ECO:0000313" key="6">
    <source>
        <dbReference type="Proteomes" id="UP001611251"/>
    </source>
</evidence>
<protein>
    <submittedName>
        <fullName evidence="5">UTRA domain-containing protein</fullName>
    </submittedName>
</protein>
<dbReference type="RefSeq" id="WP_397211625.1">
    <property type="nucleotide sequence ID" value="NZ_JBGFSN010000003.1"/>
</dbReference>
<keyword evidence="2" id="KW-0238">DNA-binding</keyword>
<comment type="caution">
    <text evidence="5">The sequence shown here is derived from an EMBL/GenBank/DDBJ whole genome shotgun (WGS) entry which is preliminary data.</text>
</comment>
<feature type="domain" description="HTH gntR-type" evidence="4">
    <location>
        <begin position="6"/>
        <end position="73"/>
    </location>
</feature>
<dbReference type="Pfam" id="PF07702">
    <property type="entry name" value="UTRA"/>
    <property type="match status" value="1"/>
</dbReference>
<dbReference type="InterPro" id="IPR036390">
    <property type="entry name" value="WH_DNA-bd_sf"/>
</dbReference>
<dbReference type="EMBL" id="JBGFSN010000003">
    <property type="protein sequence ID" value="MFH8133029.1"/>
    <property type="molecule type" value="Genomic_DNA"/>
</dbReference>
<dbReference type="CDD" id="cd07377">
    <property type="entry name" value="WHTH_GntR"/>
    <property type="match status" value="1"/>
</dbReference>
<dbReference type="Gene3D" id="1.10.10.10">
    <property type="entry name" value="Winged helix-like DNA-binding domain superfamily/Winged helix DNA-binding domain"/>
    <property type="match status" value="1"/>
</dbReference>
<dbReference type="Proteomes" id="UP001611251">
    <property type="component" value="Unassembled WGS sequence"/>
</dbReference>
<name>A0ABW7PSP6_9GAMM</name>
<dbReference type="InterPro" id="IPR036388">
    <property type="entry name" value="WH-like_DNA-bd_sf"/>
</dbReference>
<dbReference type="PANTHER" id="PTHR44846:SF7">
    <property type="entry name" value="TRANSCRIPTIONAL REGULATOR OF 2-AMINOETHYLPHOSPHONATE DEGRADATION OPERONS-RELATED"/>
    <property type="match status" value="1"/>
</dbReference>
<dbReference type="Gene3D" id="3.40.1410.10">
    <property type="entry name" value="Chorismate lyase-like"/>
    <property type="match status" value="1"/>
</dbReference>
<dbReference type="InterPro" id="IPR028978">
    <property type="entry name" value="Chorismate_lyase_/UTRA_dom_sf"/>
</dbReference>
<dbReference type="SUPFAM" id="SSF46785">
    <property type="entry name" value="Winged helix' DNA-binding domain"/>
    <property type="match status" value="1"/>
</dbReference>
<keyword evidence="3" id="KW-0804">Transcription</keyword>